<dbReference type="EMBL" id="PPHD01063526">
    <property type="protein sequence ID" value="POI21922.1"/>
    <property type="molecule type" value="Genomic_DNA"/>
</dbReference>
<reference evidence="1 2" key="1">
    <citation type="submission" date="2018-01" db="EMBL/GenBank/DDBJ databases">
        <title>Comparison of the Chinese Bamboo Partridge and Red Junglefowl genome sequences highlights the importance of demography in genome evolution.</title>
        <authorList>
            <person name="Tiley G.P."/>
            <person name="Kimball R.T."/>
            <person name="Braun E.L."/>
            <person name="Burleigh J.G."/>
        </authorList>
    </citation>
    <scope>NUCLEOTIDE SEQUENCE [LARGE SCALE GENOMIC DNA]</scope>
    <source>
        <strain evidence="1">RTK389</strain>
        <tissue evidence="1">Blood</tissue>
    </source>
</reference>
<dbReference type="Proteomes" id="UP000237246">
    <property type="component" value="Unassembled WGS sequence"/>
</dbReference>
<gene>
    <name evidence="1" type="ORF">CIB84_014330</name>
</gene>
<evidence type="ECO:0000313" key="2">
    <source>
        <dbReference type="Proteomes" id="UP000237246"/>
    </source>
</evidence>
<evidence type="ECO:0000313" key="1">
    <source>
        <dbReference type="EMBL" id="POI21922.1"/>
    </source>
</evidence>
<protein>
    <submittedName>
        <fullName evidence="1">Uncharacterized protein</fullName>
    </submittedName>
</protein>
<proteinExistence type="predicted"/>
<sequence length="63" mass="6778">MSALGELRCFMTISGEPCVMTTGIKQKPMLCAGSWAVGQRYQPLAQLALDKGLTPSGWMMSVV</sequence>
<dbReference type="AlphaFoldDB" id="A0A2P4SCT6"/>
<organism evidence="1 2">
    <name type="scientific">Bambusicola thoracicus</name>
    <name type="common">Chinese bamboo-partridge</name>
    <name type="synonym">Perdix thoracica</name>
    <dbReference type="NCBI Taxonomy" id="9083"/>
    <lineage>
        <taxon>Eukaryota</taxon>
        <taxon>Metazoa</taxon>
        <taxon>Chordata</taxon>
        <taxon>Craniata</taxon>
        <taxon>Vertebrata</taxon>
        <taxon>Euteleostomi</taxon>
        <taxon>Archelosauria</taxon>
        <taxon>Archosauria</taxon>
        <taxon>Dinosauria</taxon>
        <taxon>Saurischia</taxon>
        <taxon>Theropoda</taxon>
        <taxon>Coelurosauria</taxon>
        <taxon>Aves</taxon>
        <taxon>Neognathae</taxon>
        <taxon>Galloanserae</taxon>
        <taxon>Galliformes</taxon>
        <taxon>Phasianidae</taxon>
        <taxon>Perdicinae</taxon>
        <taxon>Bambusicola</taxon>
    </lineage>
</organism>
<accession>A0A2P4SCT6</accession>
<comment type="caution">
    <text evidence="1">The sequence shown here is derived from an EMBL/GenBank/DDBJ whole genome shotgun (WGS) entry which is preliminary data.</text>
</comment>
<keyword evidence="2" id="KW-1185">Reference proteome</keyword>
<name>A0A2P4SCT6_BAMTH</name>